<dbReference type="Gene3D" id="1.10.1740.10">
    <property type="match status" value="1"/>
</dbReference>
<dbReference type="EMBL" id="JACXAI010000017">
    <property type="protein sequence ID" value="MBD1381302.1"/>
    <property type="molecule type" value="Genomic_DNA"/>
</dbReference>
<dbReference type="InterPro" id="IPR039425">
    <property type="entry name" value="RNA_pol_sigma-70-like"/>
</dbReference>
<dbReference type="Proteomes" id="UP000626844">
    <property type="component" value="Unassembled WGS sequence"/>
</dbReference>
<comment type="caution">
    <text evidence="8">The sequence shown here is derived from an EMBL/GenBank/DDBJ whole genome shotgun (WGS) entry which is preliminary data.</text>
</comment>
<gene>
    <name evidence="8" type="ORF">IC621_13765</name>
</gene>
<dbReference type="InterPro" id="IPR013324">
    <property type="entry name" value="RNA_pol_sigma_r3/r4-like"/>
</dbReference>
<reference evidence="8" key="1">
    <citation type="submission" date="2020-09" db="EMBL/GenBank/DDBJ databases">
        <title>A novel bacterium of genus Bacillus, isolated from South China Sea.</title>
        <authorList>
            <person name="Huang H."/>
            <person name="Mo K."/>
            <person name="Hu Y."/>
        </authorList>
    </citation>
    <scope>NUCLEOTIDE SEQUENCE</scope>
    <source>
        <strain evidence="8">IB182487</strain>
    </source>
</reference>
<dbReference type="GO" id="GO:0016987">
    <property type="term" value="F:sigma factor activity"/>
    <property type="evidence" value="ECO:0007669"/>
    <property type="project" value="UniProtKB-KW"/>
</dbReference>
<name>A0A926RYL6_9BACI</name>
<dbReference type="InterPro" id="IPR007627">
    <property type="entry name" value="RNA_pol_sigma70_r2"/>
</dbReference>
<dbReference type="GO" id="GO:0003677">
    <property type="term" value="F:DNA binding"/>
    <property type="evidence" value="ECO:0007669"/>
    <property type="project" value="UniProtKB-KW"/>
</dbReference>
<evidence type="ECO:0000256" key="5">
    <source>
        <dbReference type="ARBA" id="ARBA00023163"/>
    </source>
</evidence>
<proteinExistence type="inferred from homology"/>
<dbReference type="Pfam" id="PF08281">
    <property type="entry name" value="Sigma70_r4_2"/>
    <property type="match status" value="1"/>
</dbReference>
<dbReference type="InterPro" id="IPR014284">
    <property type="entry name" value="RNA_pol_sigma-70_dom"/>
</dbReference>
<evidence type="ECO:0000256" key="1">
    <source>
        <dbReference type="ARBA" id="ARBA00010641"/>
    </source>
</evidence>
<keyword evidence="3" id="KW-0731">Sigma factor</keyword>
<dbReference type="SUPFAM" id="SSF88946">
    <property type="entry name" value="Sigma2 domain of RNA polymerase sigma factors"/>
    <property type="match status" value="1"/>
</dbReference>
<keyword evidence="5" id="KW-0804">Transcription</keyword>
<accession>A0A926RYL6</accession>
<dbReference type="Pfam" id="PF04542">
    <property type="entry name" value="Sigma70_r2"/>
    <property type="match status" value="1"/>
</dbReference>
<evidence type="ECO:0000256" key="3">
    <source>
        <dbReference type="ARBA" id="ARBA00023082"/>
    </source>
</evidence>
<dbReference type="RefSeq" id="WP_191158900.1">
    <property type="nucleotide sequence ID" value="NZ_JACXAI010000017.1"/>
</dbReference>
<dbReference type="CDD" id="cd06171">
    <property type="entry name" value="Sigma70_r4"/>
    <property type="match status" value="1"/>
</dbReference>
<dbReference type="SUPFAM" id="SSF88659">
    <property type="entry name" value="Sigma3 and sigma4 domains of RNA polymerase sigma factors"/>
    <property type="match status" value="1"/>
</dbReference>
<keyword evidence="4" id="KW-0238">DNA-binding</keyword>
<comment type="similarity">
    <text evidence="1">Belongs to the sigma-70 factor family. ECF subfamily.</text>
</comment>
<dbReference type="AlphaFoldDB" id="A0A926RYL6"/>
<evidence type="ECO:0000313" key="9">
    <source>
        <dbReference type="Proteomes" id="UP000626844"/>
    </source>
</evidence>
<evidence type="ECO:0000256" key="4">
    <source>
        <dbReference type="ARBA" id="ARBA00023125"/>
    </source>
</evidence>
<dbReference type="NCBIfam" id="TIGR02937">
    <property type="entry name" value="sigma70-ECF"/>
    <property type="match status" value="1"/>
</dbReference>
<keyword evidence="2" id="KW-0805">Transcription regulation</keyword>
<dbReference type="InterPro" id="IPR013325">
    <property type="entry name" value="RNA_pol_sigma_r2"/>
</dbReference>
<sequence>MAMASAIEKEQLNFNEIYNLYHKLIYHIAYCMTKDPHVSEDITQETFLKAFLKLDTLFDKEKIGNWLSAIARRTAIDVIRKNKGASDVALEEEYFLEKQSTELVEEAIEYRFLKNEVQEEISTLKPSYRDVMVLKVYSGLKDKEIAKQLKLSTATVKTRLHRARQQLKVGL</sequence>
<dbReference type="InterPro" id="IPR013249">
    <property type="entry name" value="RNA_pol_sigma70_r4_t2"/>
</dbReference>
<dbReference type="GO" id="GO:0006352">
    <property type="term" value="P:DNA-templated transcription initiation"/>
    <property type="evidence" value="ECO:0007669"/>
    <property type="project" value="InterPro"/>
</dbReference>
<protein>
    <submittedName>
        <fullName evidence="8">Sigma-70 family RNA polymerase sigma factor</fullName>
    </submittedName>
</protein>
<evidence type="ECO:0000256" key="2">
    <source>
        <dbReference type="ARBA" id="ARBA00023015"/>
    </source>
</evidence>
<keyword evidence="9" id="KW-1185">Reference proteome</keyword>
<dbReference type="PANTHER" id="PTHR43133">
    <property type="entry name" value="RNA POLYMERASE ECF-TYPE SIGMA FACTO"/>
    <property type="match status" value="1"/>
</dbReference>
<evidence type="ECO:0000259" key="6">
    <source>
        <dbReference type="Pfam" id="PF04542"/>
    </source>
</evidence>
<evidence type="ECO:0000313" key="8">
    <source>
        <dbReference type="EMBL" id="MBD1381302.1"/>
    </source>
</evidence>
<dbReference type="InterPro" id="IPR036388">
    <property type="entry name" value="WH-like_DNA-bd_sf"/>
</dbReference>
<feature type="domain" description="RNA polymerase sigma-70 region 2" evidence="6">
    <location>
        <begin position="18"/>
        <end position="83"/>
    </location>
</feature>
<feature type="domain" description="RNA polymerase sigma factor 70 region 4 type 2" evidence="7">
    <location>
        <begin position="115"/>
        <end position="167"/>
    </location>
</feature>
<evidence type="ECO:0000259" key="7">
    <source>
        <dbReference type="Pfam" id="PF08281"/>
    </source>
</evidence>
<organism evidence="8 9">
    <name type="scientific">Metabacillus arenae</name>
    <dbReference type="NCBI Taxonomy" id="2771434"/>
    <lineage>
        <taxon>Bacteria</taxon>
        <taxon>Bacillati</taxon>
        <taxon>Bacillota</taxon>
        <taxon>Bacilli</taxon>
        <taxon>Bacillales</taxon>
        <taxon>Bacillaceae</taxon>
        <taxon>Metabacillus</taxon>
    </lineage>
</organism>
<dbReference type="Gene3D" id="1.10.10.10">
    <property type="entry name" value="Winged helix-like DNA-binding domain superfamily/Winged helix DNA-binding domain"/>
    <property type="match status" value="1"/>
</dbReference>
<dbReference type="PANTHER" id="PTHR43133:SF8">
    <property type="entry name" value="RNA POLYMERASE SIGMA FACTOR HI_1459-RELATED"/>
    <property type="match status" value="1"/>
</dbReference>